<dbReference type="Proteomes" id="UP000789759">
    <property type="component" value="Unassembled WGS sequence"/>
</dbReference>
<gene>
    <name evidence="1" type="ORF">CPELLU_LOCUS15705</name>
</gene>
<accession>A0A9N9NWY1</accession>
<dbReference type="AlphaFoldDB" id="A0A9N9NWY1"/>
<protein>
    <submittedName>
        <fullName evidence="1">342_t:CDS:1</fullName>
    </submittedName>
</protein>
<dbReference type="EMBL" id="CAJVQA010021299">
    <property type="protein sequence ID" value="CAG8768205.1"/>
    <property type="molecule type" value="Genomic_DNA"/>
</dbReference>
<evidence type="ECO:0000313" key="1">
    <source>
        <dbReference type="EMBL" id="CAG8768205.1"/>
    </source>
</evidence>
<comment type="caution">
    <text evidence="1">The sequence shown here is derived from an EMBL/GenBank/DDBJ whole genome shotgun (WGS) entry which is preliminary data.</text>
</comment>
<evidence type="ECO:0000313" key="2">
    <source>
        <dbReference type="Proteomes" id="UP000789759"/>
    </source>
</evidence>
<proteinExistence type="predicted"/>
<name>A0A9N9NWY1_9GLOM</name>
<sequence>MNRLVKLEKNTNIIEYLDELLKISEALKHNQLFTSDSSNLFSQNLNTEREICKNYINDNGPIQLEEIAEIETPENLEIFNKLKIEIEIIDMDIILNLFETENELYKKIINSKLSQEKINKLINFAQERINKFEQKQYNDFNNIINNLNIIKDLNNLNDEISSDKYLSDNHKKLLLSTLQHKKNDIQQNSEFEFLNKIISEEKDINKLESNLKTAINESSLNDKQKEKLEKLKLEKIENLKPTEKPESILFDELKKQIENIDLSNAEKLFDGNDLYQTIINSNLPSNDIDNLENLRNKKLKQLINKQYNQFEDSLNSLESEEDLKSLKNQVINNKLLLKNQKDNFKFDKK</sequence>
<organism evidence="1 2">
    <name type="scientific">Cetraspora pellucida</name>
    <dbReference type="NCBI Taxonomy" id="1433469"/>
    <lineage>
        <taxon>Eukaryota</taxon>
        <taxon>Fungi</taxon>
        <taxon>Fungi incertae sedis</taxon>
        <taxon>Mucoromycota</taxon>
        <taxon>Glomeromycotina</taxon>
        <taxon>Glomeromycetes</taxon>
        <taxon>Diversisporales</taxon>
        <taxon>Gigasporaceae</taxon>
        <taxon>Cetraspora</taxon>
    </lineage>
</organism>
<reference evidence="1" key="1">
    <citation type="submission" date="2021-06" db="EMBL/GenBank/DDBJ databases">
        <authorList>
            <person name="Kallberg Y."/>
            <person name="Tangrot J."/>
            <person name="Rosling A."/>
        </authorList>
    </citation>
    <scope>NUCLEOTIDE SEQUENCE</scope>
    <source>
        <strain evidence="1">FL966</strain>
    </source>
</reference>
<keyword evidence="2" id="KW-1185">Reference proteome</keyword>